<feature type="compositionally biased region" description="Basic and acidic residues" evidence="1">
    <location>
        <begin position="26"/>
        <end position="40"/>
    </location>
</feature>
<feature type="region of interest" description="Disordered" evidence="1">
    <location>
        <begin position="26"/>
        <end position="62"/>
    </location>
</feature>
<name>A0A8S2GC28_9BILA</name>
<feature type="non-terminal residue" evidence="2">
    <location>
        <position position="1"/>
    </location>
</feature>
<evidence type="ECO:0000313" key="4">
    <source>
        <dbReference type="Proteomes" id="UP000677228"/>
    </source>
</evidence>
<organism evidence="2 4">
    <name type="scientific">Didymodactylos carnosus</name>
    <dbReference type="NCBI Taxonomy" id="1234261"/>
    <lineage>
        <taxon>Eukaryota</taxon>
        <taxon>Metazoa</taxon>
        <taxon>Spiralia</taxon>
        <taxon>Gnathifera</taxon>
        <taxon>Rotifera</taxon>
        <taxon>Eurotatoria</taxon>
        <taxon>Bdelloidea</taxon>
        <taxon>Philodinida</taxon>
        <taxon>Philodinidae</taxon>
        <taxon>Didymodactylos</taxon>
    </lineage>
</organism>
<dbReference type="EMBL" id="CAJOBA010099258">
    <property type="protein sequence ID" value="CAF4514335.1"/>
    <property type="molecule type" value="Genomic_DNA"/>
</dbReference>
<dbReference type="EMBL" id="CAJNOK010069204">
    <property type="protein sequence ID" value="CAF1658937.1"/>
    <property type="molecule type" value="Genomic_DNA"/>
</dbReference>
<proteinExistence type="predicted"/>
<comment type="caution">
    <text evidence="2">The sequence shown here is derived from an EMBL/GenBank/DDBJ whole genome shotgun (WGS) entry which is preliminary data.</text>
</comment>
<evidence type="ECO:0000313" key="2">
    <source>
        <dbReference type="EMBL" id="CAF1658937.1"/>
    </source>
</evidence>
<dbReference type="Proteomes" id="UP000677228">
    <property type="component" value="Unassembled WGS sequence"/>
</dbReference>
<dbReference type="Pfam" id="PF15346">
    <property type="entry name" value="ARGLU"/>
    <property type="match status" value="1"/>
</dbReference>
<gene>
    <name evidence="2" type="ORF">OVA965_LOCUS45195</name>
    <name evidence="3" type="ORF">TMI583_LOCUS48468</name>
</gene>
<evidence type="ECO:0000256" key="1">
    <source>
        <dbReference type="SAM" id="MobiDB-lite"/>
    </source>
</evidence>
<dbReference type="InterPro" id="IPR033371">
    <property type="entry name" value="ARGLU1"/>
</dbReference>
<sequence length="62" mass="7622">LSEAQKRLAEEEFRLTREQRRLMEDREKFEREQRKNRESEQNLILGRKNTRPKLSFSLNSSK</sequence>
<dbReference type="Proteomes" id="UP000682733">
    <property type="component" value="Unassembled WGS sequence"/>
</dbReference>
<protein>
    <submittedName>
        <fullName evidence="2">Uncharacterized protein</fullName>
    </submittedName>
</protein>
<evidence type="ECO:0000313" key="3">
    <source>
        <dbReference type="EMBL" id="CAF4514335.1"/>
    </source>
</evidence>
<dbReference type="AlphaFoldDB" id="A0A8S2GC28"/>
<accession>A0A8S2GC28</accession>
<reference evidence="2" key="1">
    <citation type="submission" date="2021-02" db="EMBL/GenBank/DDBJ databases">
        <authorList>
            <person name="Nowell W R."/>
        </authorList>
    </citation>
    <scope>NUCLEOTIDE SEQUENCE</scope>
</reference>